<keyword evidence="5 7" id="KW-0472">Membrane</keyword>
<evidence type="ECO:0000256" key="5">
    <source>
        <dbReference type="ARBA" id="ARBA00023136"/>
    </source>
</evidence>
<dbReference type="Pfam" id="PF04117">
    <property type="entry name" value="Mpv17_PMP22"/>
    <property type="match status" value="1"/>
</dbReference>
<evidence type="ECO:0000256" key="2">
    <source>
        <dbReference type="ARBA" id="ARBA00006824"/>
    </source>
</evidence>
<accession>A0AAW1V5Z0</accession>
<feature type="transmembrane region" description="Helical" evidence="7">
    <location>
        <begin position="95"/>
        <end position="113"/>
    </location>
</feature>
<proteinExistence type="inferred from homology"/>
<evidence type="ECO:0000256" key="7">
    <source>
        <dbReference type="RuleBase" id="RU363053"/>
    </source>
</evidence>
<keyword evidence="4 7" id="KW-1133">Transmembrane helix</keyword>
<comment type="similarity">
    <text evidence="2 7">Belongs to the peroxisomal membrane protein PXMP2/4 family.</text>
</comment>
<evidence type="ECO:0000256" key="4">
    <source>
        <dbReference type="ARBA" id="ARBA00022989"/>
    </source>
</evidence>
<dbReference type="GO" id="GO:1901858">
    <property type="term" value="P:regulation of mitochondrial DNA metabolic process"/>
    <property type="evidence" value="ECO:0007669"/>
    <property type="project" value="TreeGrafter"/>
</dbReference>
<dbReference type="EMBL" id="JARQZJ010000121">
    <property type="protein sequence ID" value="KAK9888519.1"/>
    <property type="molecule type" value="Genomic_DNA"/>
</dbReference>
<dbReference type="PANTHER" id="PTHR11266">
    <property type="entry name" value="PEROXISOMAL MEMBRANE PROTEIN 2, PXMP2 MPV17"/>
    <property type="match status" value="1"/>
</dbReference>
<name>A0AAW1V5Z0_9CUCU</name>
<sequence>MARIIGVYQRFLRKHPLVVQSIQVGALMGVGDAIAQKAFQKSDPAKPFNFSRNKNFILLGALFVGPGTRTWYVILDKYIKGERTERVLKKVICDQLIFAPFFLATFLMLLETLEKGSIAEARRATRLYYFDLLKANYTIWPLVQLCNFYFVPLNYQTLFVQSVALAWNTFLSYKTHIEK</sequence>
<dbReference type="InterPro" id="IPR007248">
    <property type="entry name" value="Mpv17_PMP22"/>
</dbReference>
<evidence type="ECO:0000256" key="1">
    <source>
        <dbReference type="ARBA" id="ARBA00004141"/>
    </source>
</evidence>
<dbReference type="GO" id="GO:0015267">
    <property type="term" value="F:channel activity"/>
    <property type="evidence" value="ECO:0007669"/>
    <property type="project" value="TreeGrafter"/>
</dbReference>
<keyword evidence="3 7" id="KW-0812">Transmembrane</keyword>
<keyword evidence="9" id="KW-1185">Reference proteome</keyword>
<dbReference type="GO" id="GO:0016020">
    <property type="term" value="C:membrane"/>
    <property type="evidence" value="ECO:0007669"/>
    <property type="project" value="UniProtKB-SubCell"/>
</dbReference>
<evidence type="ECO:0000313" key="9">
    <source>
        <dbReference type="Proteomes" id="UP001431783"/>
    </source>
</evidence>
<dbReference type="AlphaFoldDB" id="A0AAW1V5Z0"/>
<feature type="transmembrane region" description="Helical" evidence="7">
    <location>
        <begin position="56"/>
        <end position="75"/>
    </location>
</feature>
<gene>
    <name evidence="8" type="ORF">WA026_000770</name>
</gene>
<evidence type="ECO:0000256" key="6">
    <source>
        <dbReference type="ARBA" id="ARBA00049743"/>
    </source>
</evidence>
<comment type="caution">
    <text evidence="8">The sequence shown here is derived from an EMBL/GenBank/DDBJ whole genome shotgun (WGS) entry which is preliminary data.</text>
</comment>
<dbReference type="PANTHER" id="PTHR11266:SF17">
    <property type="entry name" value="PROTEIN MPV17"/>
    <property type="match status" value="1"/>
</dbReference>
<reference evidence="8 9" key="1">
    <citation type="submission" date="2023-03" db="EMBL/GenBank/DDBJ databases">
        <title>Genome insight into feeding habits of ladybird beetles.</title>
        <authorList>
            <person name="Li H.-S."/>
            <person name="Huang Y.-H."/>
            <person name="Pang H."/>
        </authorList>
    </citation>
    <scope>NUCLEOTIDE SEQUENCE [LARGE SCALE GENOMIC DNA]</scope>
    <source>
        <strain evidence="8">SYSU_2023b</strain>
        <tissue evidence="8">Whole body</tissue>
    </source>
</reference>
<comment type="subcellular location">
    <subcellularLocation>
        <location evidence="1">Membrane</location>
        <topology evidence="1">Multi-pass membrane protein</topology>
    </subcellularLocation>
</comment>
<evidence type="ECO:0000256" key="3">
    <source>
        <dbReference type="ARBA" id="ARBA00022692"/>
    </source>
</evidence>
<dbReference type="GO" id="GO:0005739">
    <property type="term" value="C:mitochondrion"/>
    <property type="evidence" value="ECO:0007669"/>
    <property type="project" value="TreeGrafter"/>
</dbReference>
<evidence type="ECO:0000313" key="8">
    <source>
        <dbReference type="EMBL" id="KAK9888519.1"/>
    </source>
</evidence>
<organism evidence="8 9">
    <name type="scientific">Henosepilachna vigintioctopunctata</name>
    <dbReference type="NCBI Taxonomy" id="420089"/>
    <lineage>
        <taxon>Eukaryota</taxon>
        <taxon>Metazoa</taxon>
        <taxon>Ecdysozoa</taxon>
        <taxon>Arthropoda</taxon>
        <taxon>Hexapoda</taxon>
        <taxon>Insecta</taxon>
        <taxon>Pterygota</taxon>
        <taxon>Neoptera</taxon>
        <taxon>Endopterygota</taxon>
        <taxon>Coleoptera</taxon>
        <taxon>Polyphaga</taxon>
        <taxon>Cucujiformia</taxon>
        <taxon>Coccinelloidea</taxon>
        <taxon>Coccinellidae</taxon>
        <taxon>Epilachninae</taxon>
        <taxon>Epilachnini</taxon>
        <taxon>Henosepilachna</taxon>
    </lineage>
</organism>
<protein>
    <recommendedName>
        <fullName evidence="6">Mitochondrial inner membrane protein Mpv17</fullName>
    </recommendedName>
</protein>
<dbReference type="Proteomes" id="UP001431783">
    <property type="component" value="Unassembled WGS sequence"/>
</dbReference>